<keyword evidence="2" id="KW-0812">Transmembrane</keyword>
<accession>A0ABX1KD55</accession>
<name>A0ABX1KD55_9MICO</name>
<keyword evidence="2" id="KW-0472">Membrane</keyword>
<dbReference type="Proteomes" id="UP001429745">
    <property type="component" value="Unassembled WGS sequence"/>
</dbReference>
<organism evidence="3 4">
    <name type="scientific">Microbacterium salsuginis</name>
    <dbReference type="NCBI Taxonomy" id="2722803"/>
    <lineage>
        <taxon>Bacteria</taxon>
        <taxon>Bacillati</taxon>
        <taxon>Actinomycetota</taxon>
        <taxon>Actinomycetes</taxon>
        <taxon>Micrococcales</taxon>
        <taxon>Microbacteriaceae</taxon>
        <taxon>Microbacterium</taxon>
    </lineage>
</organism>
<keyword evidence="4" id="KW-1185">Reference proteome</keyword>
<dbReference type="RefSeq" id="WP_168913408.1">
    <property type="nucleotide sequence ID" value="NZ_JABACI010000004.1"/>
</dbReference>
<protein>
    <submittedName>
        <fullName evidence="3">Uncharacterized protein</fullName>
    </submittedName>
</protein>
<keyword evidence="2" id="KW-1133">Transmembrane helix</keyword>
<feature type="region of interest" description="Disordered" evidence="1">
    <location>
        <begin position="30"/>
        <end position="50"/>
    </location>
</feature>
<evidence type="ECO:0000256" key="1">
    <source>
        <dbReference type="SAM" id="MobiDB-lite"/>
    </source>
</evidence>
<evidence type="ECO:0000313" key="3">
    <source>
        <dbReference type="EMBL" id="NLP84958.1"/>
    </source>
</evidence>
<evidence type="ECO:0000313" key="4">
    <source>
        <dbReference type="Proteomes" id="UP001429745"/>
    </source>
</evidence>
<proteinExistence type="predicted"/>
<feature type="transmembrane region" description="Helical" evidence="2">
    <location>
        <begin position="6"/>
        <end position="25"/>
    </location>
</feature>
<reference evidence="3 4" key="1">
    <citation type="submission" date="2020-04" db="EMBL/GenBank/DDBJ databases">
        <title>CFH 90308 Microbacterium sp.</title>
        <authorList>
            <person name="Nie G."/>
            <person name="Ming H."/>
            <person name="Xia T."/>
        </authorList>
    </citation>
    <scope>NUCLEOTIDE SEQUENCE [LARGE SCALE GENOMIC DNA]</scope>
    <source>
        <strain evidence="3 4">CFH 90308</strain>
    </source>
</reference>
<evidence type="ECO:0000256" key="2">
    <source>
        <dbReference type="SAM" id="Phobius"/>
    </source>
</evidence>
<gene>
    <name evidence="3" type="ORF">HF576_13985</name>
</gene>
<sequence length="50" mass="5278">MESPVLDVIYLVTTLALFALVGLIAKGVEKLGPPVRGSAPREATGGEERR</sequence>
<dbReference type="EMBL" id="JABACI010000004">
    <property type="protein sequence ID" value="NLP84958.1"/>
    <property type="molecule type" value="Genomic_DNA"/>
</dbReference>
<comment type="caution">
    <text evidence="3">The sequence shown here is derived from an EMBL/GenBank/DDBJ whole genome shotgun (WGS) entry which is preliminary data.</text>
</comment>